<dbReference type="PRINTS" id="PR00724">
    <property type="entry name" value="CRBOXYPTASEC"/>
</dbReference>
<keyword evidence="7" id="KW-0732">Signal</keyword>
<evidence type="ECO:0000313" key="8">
    <source>
        <dbReference type="EMBL" id="KAK3035704.1"/>
    </source>
</evidence>
<evidence type="ECO:0000256" key="1">
    <source>
        <dbReference type="ARBA" id="ARBA00009431"/>
    </source>
</evidence>
<feature type="chain" id="PRO_5041684629" evidence="7">
    <location>
        <begin position="30"/>
        <end position="874"/>
    </location>
</feature>
<gene>
    <name evidence="8" type="ORF">RJ639_033406</name>
</gene>
<dbReference type="FunFam" id="3.40.50.12670:FF:000002">
    <property type="entry name" value="Carboxypeptidase"/>
    <property type="match status" value="1"/>
</dbReference>
<dbReference type="GO" id="GO:0006508">
    <property type="term" value="P:proteolysis"/>
    <property type="evidence" value="ECO:0007669"/>
    <property type="project" value="UniProtKB-KW"/>
</dbReference>
<reference evidence="8" key="1">
    <citation type="submission" date="2022-12" db="EMBL/GenBank/DDBJ databases">
        <title>Draft genome assemblies for two species of Escallonia (Escalloniales).</title>
        <authorList>
            <person name="Chanderbali A."/>
            <person name="Dervinis C."/>
            <person name="Anghel I."/>
            <person name="Soltis D."/>
            <person name="Soltis P."/>
            <person name="Zapata F."/>
        </authorList>
    </citation>
    <scope>NUCLEOTIDE SEQUENCE</scope>
    <source>
        <strain evidence="8">UCBG64.0493</strain>
        <tissue evidence="8">Leaf</tissue>
    </source>
</reference>
<feature type="signal peptide" evidence="7">
    <location>
        <begin position="1"/>
        <end position="29"/>
    </location>
</feature>
<dbReference type="InterPro" id="IPR033124">
    <property type="entry name" value="Ser_caboxypep_his_AS"/>
</dbReference>
<keyword evidence="4" id="KW-0378">Hydrolase</keyword>
<protein>
    <submittedName>
        <fullName evidence="8">Uncharacterized protein</fullName>
    </submittedName>
</protein>
<feature type="transmembrane region" description="Helical" evidence="6">
    <location>
        <begin position="582"/>
        <end position="604"/>
    </location>
</feature>
<comment type="caution">
    <text evidence="8">The sequence shown here is derived from an EMBL/GenBank/DDBJ whole genome shotgun (WGS) entry which is preliminary data.</text>
</comment>
<name>A0AA88WZ72_9ASTE</name>
<dbReference type="AlphaFoldDB" id="A0AA88WZ72"/>
<dbReference type="GO" id="GO:0004185">
    <property type="term" value="F:serine-type carboxypeptidase activity"/>
    <property type="evidence" value="ECO:0007669"/>
    <property type="project" value="InterPro"/>
</dbReference>
<keyword evidence="6" id="KW-0472">Membrane</keyword>
<dbReference type="FunFam" id="3.40.50.1820:FF:000072">
    <property type="entry name" value="Serine carboxypeptidase-like 19"/>
    <property type="match status" value="2"/>
</dbReference>
<evidence type="ECO:0000256" key="7">
    <source>
        <dbReference type="SAM" id="SignalP"/>
    </source>
</evidence>
<evidence type="ECO:0000256" key="2">
    <source>
        <dbReference type="ARBA" id="ARBA00022645"/>
    </source>
</evidence>
<keyword evidence="6" id="KW-0812">Transmembrane</keyword>
<accession>A0AA88WZ72</accession>
<keyword evidence="6" id="KW-1133">Transmembrane helix</keyword>
<dbReference type="InterPro" id="IPR001563">
    <property type="entry name" value="Peptidase_S10"/>
</dbReference>
<evidence type="ECO:0000256" key="3">
    <source>
        <dbReference type="ARBA" id="ARBA00022670"/>
    </source>
</evidence>
<dbReference type="InterPro" id="IPR029058">
    <property type="entry name" value="AB_hydrolase_fold"/>
</dbReference>
<keyword evidence="3" id="KW-0645">Protease</keyword>
<keyword evidence="5" id="KW-0325">Glycoprotein</keyword>
<dbReference type="Proteomes" id="UP001188597">
    <property type="component" value="Unassembled WGS sequence"/>
</dbReference>
<dbReference type="PANTHER" id="PTHR11802:SF310">
    <property type="entry name" value="SERINE CARBOXYPEPTIDASE-LIKE 18"/>
    <property type="match status" value="1"/>
</dbReference>
<dbReference type="PANTHER" id="PTHR11802">
    <property type="entry name" value="SERINE PROTEASE FAMILY S10 SERINE CARBOXYPEPTIDASE"/>
    <property type="match status" value="1"/>
</dbReference>
<proteinExistence type="inferred from homology"/>
<evidence type="ECO:0000313" key="9">
    <source>
        <dbReference type="Proteomes" id="UP001188597"/>
    </source>
</evidence>
<evidence type="ECO:0000256" key="4">
    <source>
        <dbReference type="ARBA" id="ARBA00022801"/>
    </source>
</evidence>
<evidence type="ECO:0000256" key="6">
    <source>
        <dbReference type="SAM" id="Phobius"/>
    </source>
</evidence>
<sequence length="874" mass="99379">MNYYPSGKFISREWWHLLLLFSLFDVAASQSIIQTLPGYPGTLPIKLETGYVSVGELDEVQLFYYFVESERNPVKDPLVLWLTGGPGCSAFSGLVYEIGPLMFDIPAFNGSSPSLLLNPYSWTKIASIIFLDAPVGSGFSYATTSEGYHSSDTKSAKDTYTFLRKWLLKHQRFIQNPLYIAGDSYSGILVPMIVLEITNASVLIMIILPANEVGYMPRMSLQGYMLGNPGTHLYMDYNARIPYAHRVGLISDDYYQSAKRSCHGEYISPDPNNAECIYYLQLIKEYDNYVTCYVWANDPTVREALHIRDGTKSEWRRCNKSLSYDEDIASVVEYHRLLTRKGYRVLIYSGDHDMVIPYVGTVAWINSLNLTIDDNWRPWFVNSQVAGAFPDCKRSNQSWNGKFISWEWWHLLLLFALFNVVASQSIIQTLPGYPGTLPIKLETGYVSVGEVDEVQLFYYFVESERNPVKDPLVLWLTGGPGCSAFSGLVYEIGPLMFDIPAFNGSSPSLLLNPYSWTKVANIIFLDAPVGTGFSYATTSQGYHSSDTKSAKDTYTFLRKWLLEHQRFIENPLYIAGDSYSGILVPMIVLEISNASVLIMIILPANEVGYMPRMSLQGYMLGNPGTDIHMDKNARVAYAHRVGLISDEYYQSAKRSCRGEYVSPDPNNAECIYYLQLIKECTGRVNIAQILEPQCSSPWGKRYDDYSKDILMPSQQEELWCRYDNYVTCYVWANDPTVREALHIRDGTKSEWRRCNKSLSYEEEIASVVEYHRLLSEKGYRVLIYSGDHDMVVPYVGTVAWINSLNLTIDDNWRPWFVNGQVAGPKRVFLMNILNTLVTLDIIISIVIGGGHTAPEYKPKECLAMVDRWFSFYPL</sequence>
<dbReference type="Gene3D" id="3.40.50.1820">
    <property type="entry name" value="alpha/beta hydrolase"/>
    <property type="match status" value="2"/>
</dbReference>
<comment type="similarity">
    <text evidence="1">Belongs to the peptidase S10 family.</text>
</comment>
<keyword evidence="2" id="KW-0121">Carboxypeptidase</keyword>
<dbReference type="Gene3D" id="3.40.50.12670">
    <property type="match status" value="1"/>
</dbReference>
<evidence type="ECO:0000256" key="5">
    <source>
        <dbReference type="ARBA" id="ARBA00023180"/>
    </source>
</evidence>
<dbReference type="GO" id="GO:0016747">
    <property type="term" value="F:acyltransferase activity, transferring groups other than amino-acyl groups"/>
    <property type="evidence" value="ECO:0007669"/>
    <property type="project" value="TreeGrafter"/>
</dbReference>
<dbReference type="GO" id="GO:0019748">
    <property type="term" value="P:secondary metabolic process"/>
    <property type="evidence" value="ECO:0007669"/>
    <property type="project" value="TreeGrafter"/>
</dbReference>
<keyword evidence="9" id="KW-1185">Reference proteome</keyword>
<dbReference type="SUPFAM" id="SSF53474">
    <property type="entry name" value="alpha/beta-Hydrolases"/>
    <property type="match status" value="2"/>
</dbReference>
<organism evidence="8 9">
    <name type="scientific">Escallonia herrerae</name>
    <dbReference type="NCBI Taxonomy" id="1293975"/>
    <lineage>
        <taxon>Eukaryota</taxon>
        <taxon>Viridiplantae</taxon>
        <taxon>Streptophyta</taxon>
        <taxon>Embryophyta</taxon>
        <taxon>Tracheophyta</taxon>
        <taxon>Spermatophyta</taxon>
        <taxon>Magnoliopsida</taxon>
        <taxon>eudicotyledons</taxon>
        <taxon>Gunneridae</taxon>
        <taxon>Pentapetalae</taxon>
        <taxon>asterids</taxon>
        <taxon>campanulids</taxon>
        <taxon>Escalloniales</taxon>
        <taxon>Escalloniaceae</taxon>
        <taxon>Escallonia</taxon>
    </lineage>
</organism>
<dbReference type="Pfam" id="PF00450">
    <property type="entry name" value="Peptidase_S10"/>
    <property type="match status" value="3"/>
</dbReference>
<dbReference type="PROSITE" id="PS00560">
    <property type="entry name" value="CARBOXYPEPT_SER_HIS"/>
    <property type="match status" value="1"/>
</dbReference>
<dbReference type="EMBL" id="JAVXUP010000167">
    <property type="protein sequence ID" value="KAK3035704.1"/>
    <property type="molecule type" value="Genomic_DNA"/>
</dbReference>